<evidence type="ECO:0000313" key="11">
    <source>
        <dbReference type="Proteomes" id="UP000018720"/>
    </source>
</evidence>
<evidence type="ECO:0000256" key="4">
    <source>
        <dbReference type="ARBA" id="ARBA00022519"/>
    </source>
</evidence>
<evidence type="ECO:0000256" key="1">
    <source>
        <dbReference type="ARBA" id="ARBA00004429"/>
    </source>
</evidence>
<feature type="transmembrane region" description="Helical" evidence="9">
    <location>
        <begin position="80"/>
        <end position="97"/>
    </location>
</feature>
<name>A0ABP2RDF2_9LEPT</name>
<evidence type="ECO:0000256" key="8">
    <source>
        <dbReference type="ARBA" id="ARBA00035655"/>
    </source>
</evidence>
<dbReference type="PANTHER" id="PTHR30574">
    <property type="entry name" value="INNER MEMBRANE PROTEIN YEDE"/>
    <property type="match status" value="1"/>
</dbReference>
<evidence type="ECO:0000313" key="10">
    <source>
        <dbReference type="EMBL" id="EJZ42522.1"/>
    </source>
</evidence>
<protein>
    <submittedName>
        <fullName evidence="10">Sulfur transport</fullName>
    </submittedName>
</protein>
<evidence type="ECO:0000256" key="7">
    <source>
        <dbReference type="ARBA" id="ARBA00023136"/>
    </source>
</evidence>
<keyword evidence="2" id="KW-0813">Transport</keyword>
<keyword evidence="11" id="KW-1185">Reference proteome</keyword>
<proteinExistence type="inferred from homology"/>
<dbReference type="Proteomes" id="UP000018720">
    <property type="component" value="Unassembled WGS sequence"/>
</dbReference>
<feature type="transmembrane region" description="Helical" evidence="9">
    <location>
        <begin position="117"/>
        <end position="134"/>
    </location>
</feature>
<reference evidence="10 11" key="1">
    <citation type="submission" date="2012-08" db="EMBL/GenBank/DDBJ databases">
        <authorList>
            <person name="Harkins D.M."/>
            <person name="Durkin A.S."/>
            <person name="Selengut J.D."/>
            <person name="Sanka R."/>
            <person name="DePew J."/>
            <person name="Purushe J."/>
            <person name="Matthias M.A."/>
            <person name="Vinetz J.M."/>
            <person name="Sutton G.G."/>
            <person name="Nelson W.C."/>
            <person name="Fouts D.E."/>
        </authorList>
    </citation>
    <scope>NUCLEOTIDE SEQUENCE [LARGE SCALE GENOMIC DNA]</scope>
    <source>
        <strain evidence="10 11">MMD4847</strain>
    </source>
</reference>
<gene>
    <name evidence="10" type="ORF">LEP1GSC178_3032</name>
</gene>
<dbReference type="InterPro" id="IPR007272">
    <property type="entry name" value="Sulf_transp_TsuA/YedE"/>
</dbReference>
<feature type="transmembrane region" description="Helical" evidence="9">
    <location>
        <begin position="47"/>
        <end position="68"/>
    </location>
</feature>
<keyword evidence="5 9" id="KW-0812">Transmembrane</keyword>
<keyword evidence="4" id="KW-0997">Cell inner membrane</keyword>
<accession>A0ABP2RDF2</accession>
<keyword evidence="6 9" id="KW-1133">Transmembrane helix</keyword>
<keyword evidence="3" id="KW-1003">Cell membrane</keyword>
<evidence type="ECO:0000256" key="6">
    <source>
        <dbReference type="ARBA" id="ARBA00022989"/>
    </source>
</evidence>
<comment type="subcellular location">
    <subcellularLocation>
        <location evidence="1">Cell inner membrane</location>
        <topology evidence="1">Multi-pass membrane protein</topology>
    </subcellularLocation>
</comment>
<comment type="similarity">
    <text evidence="8">Belongs to the TsuA/YedE (TC 9.B.102) family.</text>
</comment>
<evidence type="ECO:0000256" key="2">
    <source>
        <dbReference type="ARBA" id="ARBA00022448"/>
    </source>
</evidence>
<organism evidence="10 11">
    <name type="scientific">Leptospira licerasiae str. MMD4847</name>
    <dbReference type="NCBI Taxonomy" id="1049971"/>
    <lineage>
        <taxon>Bacteria</taxon>
        <taxon>Pseudomonadati</taxon>
        <taxon>Spirochaetota</taxon>
        <taxon>Spirochaetia</taxon>
        <taxon>Leptospirales</taxon>
        <taxon>Leptospiraceae</taxon>
        <taxon>Leptospira</taxon>
    </lineage>
</organism>
<evidence type="ECO:0000256" key="5">
    <source>
        <dbReference type="ARBA" id="ARBA00022692"/>
    </source>
</evidence>
<dbReference type="EMBL" id="AHOM02000004">
    <property type="protein sequence ID" value="EJZ42522.1"/>
    <property type="molecule type" value="Genomic_DNA"/>
</dbReference>
<dbReference type="RefSeq" id="WP_008589698.1">
    <property type="nucleotide sequence ID" value="NZ_AHOM02000004.1"/>
</dbReference>
<comment type="caution">
    <text evidence="10">The sequence shown here is derived from an EMBL/GenBank/DDBJ whole genome shotgun (WGS) entry which is preliminary data.</text>
</comment>
<sequence>MATEWIMGLIGGVVIGIAVSLMLLWNGRVTGVSSIVYGVLIPSKGDLAWRWYFIVGLLIGGLSLKATAPELLAVEIQTKEWIGALAGVFVGFGAMLGGGCTSGHGVCGVSRVSPRSIVATIVFMTAGMAAVVLLRKVGSLHEI</sequence>
<evidence type="ECO:0000256" key="9">
    <source>
        <dbReference type="SAM" id="Phobius"/>
    </source>
</evidence>
<evidence type="ECO:0000256" key="3">
    <source>
        <dbReference type="ARBA" id="ARBA00022475"/>
    </source>
</evidence>
<dbReference type="PANTHER" id="PTHR30574:SF1">
    <property type="entry name" value="SULPHUR TRANSPORT DOMAIN-CONTAINING PROTEIN"/>
    <property type="match status" value="1"/>
</dbReference>
<dbReference type="Pfam" id="PF04143">
    <property type="entry name" value="Sulf_transp"/>
    <property type="match status" value="1"/>
</dbReference>
<keyword evidence="7 9" id="KW-0472">Membrane</keyword>
<feature type="transmembrane region" description="Helical" evidence="9">
    <location>
        <begin position="7"/>
        <end position="27"/>
    </location>
</feature>